<dbReference type="OrthoDB" id="799938at2"/>
<dbReference type="InterPro" id="IPR039425">
    <property type="entry name" value="RNA_pol_sigma-70-like"/>
</dbReference>
<dbReference type="Pfam" id="PF04542">
    <property type="entry name" value="Sigma70_r2"/>
    <property type="match status" value="1"/>
</dbReference>
<proteinExistence type="inferred from homology"/>
<dbReference type="Proteomes" id="UP000199577">
    <property type="component" value="Unassembled WGS sequence"/>
</dbReference>
<evidence type="ECO:0000256" key="2">
    <source>
        <dbReference type="ARBA" id="ARBA00023015"/>
    </source>
</evidence>
<dbReference type="RefSeq" id="WP_090974959.1">
    <property type="nucleotide sequence ID" value="NZ_FOLL01000023.1"/>
</dbReference>
<evidence type="ECO:0000259" key="6">
    <source>
        <dbReference type="Pfam" id="PF08281"/>
    </source>
</evidence>
<dbReference type="InterPro" id="IPR013324">
    <property type="entry name" value="RNA_pol_sigma_r3/r4-like"/>
</dbReference>
<feature type="domain" description="RNA polymerase sigma-70 region 2" evidence="5">
    <location>
        <begin position="28"/>
        <end position="92"/>
    </location>
</feature>
<dbReference type="Gene3D" id="1.10.10.10">
    <property type="entry name" value="Winged helix-like DNA-binding domain superfamily/Winged helix DNA-binding domain"/>
    <property type="match status" value="1"/>
</dbReference>
<organism evidence="7 8">
    <name type="scientific">Parapedobacter composti</name>
    <dbReference type="NCBI Taxonomy" id="623281"/>
    <lineage>
        <taxon>Bacteria</taxon>
        <taxon>Pseudomonadati</taxon>
        <taxon>Bacteroidota</taxon>
        <taxon>Sphingobacteriia</taxon>
        <taxon>Sphingobacteriales</taxon>
        <taxon>Sphingobacteriaceae</taxon>
        <taxon>Parapedobacter</taxon>
    </lineage>
</organism>
<keyword evidence="4" id="KW-0804">Transcription</keyword>
<dbReference type="GO" id="GO:0006352">
    <property type="term" value="P:DNA-templated transcription initiation"/>
    <property type="evidence" value="ECO:0007669"/>
    <property type="project" value="InterPro"/>
</dbReference>
<evidence type="ECO:0000313" key="7">
    <source>
        <dbReference type="EMBL" id="SFC75508.1"/>
    </source>
</evidence>
<dbReference type="STRING" id="623281.SAMN05421747_12336"/>
<gene>
    <name evidence="7" type="ORF">SAMN05421747_12336</name>
</gene>
<keyword evidence="2" id="KW-0805">Transcription regulation</keyword>
<dbReference type="SUPFAM" id="SSF88946">
    <property type="entry name" value="Sigma2 domain of RNA polymerase sigma factors"/>
    <property type="match status" value="1"/>
</dbReference>
<dbReference type="Pfam" id="PF08281">
    <property type="entry name" value="Sigma70_r4_2"/>
    <property type="match status" value="1"/>
</dbReference>
<evidence type="ECO:0000259" key="5">
    <source>
        <dbReference type="Pfam" id="PF04542"/>
    </source>
</evidence>
<comment type="similarity">
    <text evidence="1">Belongs to the sigma-70 factor family. ECF subfamily.</text>
</comment>
<dbReference type="PANTHER" id="PTHR43133:SF46">
    <property type="entry name" value="RNA POLYMERASE SIGMA-70 FACTOR ECF SUBFAMILY"/>
    <property type="match status" value="1"/>
</dbReference>
<dbReference type="GO" id="GO:0003677">
    <property type="term" value="F:DNA binding"/>
    <property type="evidence" value="ECO:0007669"/>
    <property type="project" value="InterPro"/>
</dbReference>
<evidence type="ECO:0000256" key="3">
    <source>
        <dbReference type="ARBA" id="ARBA00023082"/>
    </source>
</evidence>
<sequence>MRKTARHIPDHVLLKKLSTGNTEALALLMQRHEPRVFDFVSSIVKRAAVAEEITQDVFIKLWETRQHSTSIQSLPAWLFTLSRNRAINALQETASRWIREETYALGNAQVVDLEGQLHQKDLYELVDSFAERLPPKRKEIFMLRFRKGLTVDEIGTLLDLSPFTVKNQLQKSYDSLRFWMKHHIVSFLLLVFF</sequence>
<evidence type="ECO:0000256" key="4">
    <source>
        <dbReference type="ARBA" id="ARBA00023163"/>
    </source>
</evidence>
<dbReference type="InterPro" id="IPR013325">
    <property type="entry name" value="RNA_pol_sigma_r2"/>
</dbReference>
<evidence type="ECO:0000256" key="1">
    <source>
        <dbReference type="ARBA" id="ARBA00010641"/>
    </source>
</evidence>
<evidence type="ECO:0000313" key="8">
    <source>
        <dbReference type="Proteomes" id="UP000199577"/>
    </source>
</evidence>
<dbReference type="InterPro" id="IPR007627">
    <property type="entry name" value="RNA_pol_sigma70_r2"/>
</dbReference>
<reference evidence="7 8" key="1">
    <citation type="submission" date="2016-10" db="EMBL/GenBank/DDBJ databases">
        <authorList>
            <person name="de Groot N.N."/>
        </authorList>
    </citation>
    <scope>NUCLEOTIDE SEQUENCE [LARGE SCALE GENOMIC DNA]</scope>
    <source>
        <strain evidence="7 8">DSM 22900</strain>
    </source>
</reference>
<dbReference type="EMBL" id="FOLL01000023">
    <property type="protein sequence ID" value="SFC75508.1"/>
    <property type="molecule type" value="Genomic_DNA"/>
</dbReference>
<protein>
    <submittedName>
        <fullName evidence="7">RNA polymerase sigma-70 factor, ECF subfamily</fullName>
    </submittedName>
</protein>
<accession>A0A1I1LX38</accession>
<dbReference type="Gene3D" id="1.10.1740.10">
    <property type="match status" value="1"/>
</dbReference>
<dbReference type="PANTHER" id="PTHR43133">
    <property type="entry name" value="RNA POLYMERASE ECF-TYPE SIGMA FACTO"/>
    <property type="match status" value="1"/>
</dbReference>
<keyword evidence="3" id="KW-0731">Sigma factor</keyword>
<name>A0A1I1LX38_9SPHI</name>
<dbReference type="NCBIfam" id="TIGR02937">
    <property type="entry name" value="sigma70-ECF"/>
    <property type="match status" value="1"/>
</dbReference>
<dbReference type="GO" id="GO:0016987">
    <property type="term" value="F:sigma factor activity"/>
    <property type="evidence" value="ECO:0007669"/>
    <property type="project" value="UniProtKB-KW"/>
</dbReference>
<dbReference type="AlphaFoldDB" id="A0A1I1LX38"/>
<dbReference type="InterPro" id="IPR036388">
    <property type="entry name" value="WH-like_DNA-bd_sf"/>
</dbReference>
<dbReference type="SUPFAM" id="SSF88659">
    <property type="entry name" value="Sigma3 and sigma4 domains of RNA polymerase sigma factors"/>
    <property type="match status" value="1"/>
</dbReference>
<dbReference type="InterPro" id="IPR013249">
    <property type="entry name" value="RNA_pol_sigma70_r4_t2"/>
</dbReference>
<feature type="domain" description="RNA polymerase sigma factor 70 region 4 type 2" evidence="6">
    <location>
        <begin position="126"/>
        <end position="172"/>
    </location>
</feature>
<dbReference type="InterPro" id="IPR014284">
    <property type="entry name" value="RNA_pol_sigma-70_dom"/>
</dbReference>
<keyword evidence="8" id="KW-1185">Reference proteome</keyword>